<keyword evidence="3" id="KW-1185">Reference proteome</keyword>
<organism evidence="1 3">
    <name type="scientific">Legionella adelaidensis</name>
    <dbReference type="NCBI Taxonomy" id="45056"/>
    <lineage>
        <taxon>Bacteria</taxon>
        <taxon>Pseudomonadati</taxon>
        <taxon>Pseudomonadota</taxon>
        <taxon>Gammaproteobacteria</taxon>
        <taxon>Legionellales</taxon>
        <taxon>Legionellaceae</taxon>
        <taxon>Legionella</taxon>
    </lineage>
</organism>
<dbReference type="Proteomes" id="UP000054859">
    <property type="component" value="Unassembled WGS sequence"/>
</dbReference>
<proteinExistence type="predicted"/>
<dbReference type="EMBL" id="LNKA01000005">
    <property type="protein sequence ID" value="KTC65281.1"/>
    <property type="molecule type" value="Genomic_DNA"/>
</dbReference>
<dbReference type="EMBL" id="LR134413">
    <property type="protein sequence ID" value="VEH81231.1"/>
    <property type="molecule type" value="Genomic_DNA"/>
</dbReference>
<dbReference type="CDD" id="cd09917">
    <property type="entry name" value="F-box_SF"/>
    <property type="match status" value="1"/>
</dbReference>
<sequence length="325" mass="37985">MKIDSILKALQEQQRDEKRQGEFMDLPNETLIEIAKKLTSTKDISNLAQTNKRAQGLFKPALDSIAVNMLLEHVVHGEQDEAEKLIKKRPDLLTLRGDITDYSGRTFKNITPFEYALWALDRHMWEIMLKALPDNKNGYEIKQQLFQQYKVHMRSEGVHYLFEGKSYQEKHYDFALKDKLHEYLTFTFLNHQELTNHWIKEVGGAQRMVPCYIAKEYGRSDRSFDPTPQFKEEQLPKNLYFYNQARGKPEAWFSLSSSRLGFNFGIFRGDWDKAYGVQYVDRGSATLDWQALSALCKKNTLEFNELGQRLKSELEQASQKRPPAI</sequence>
<evidence type="ECO:0000313" key="2">
    <source>
        <dbReference type="EMBL" id="VEH81231.1"/>
    </source>
</evidence>
<geneLocation type="plasmid" evidence="2">
    <name>4</name>
</geneLocation>
<dbReference type="RefSeq" id="WP_058462544.1">
    <property type="nucleotide sequence ID" value="NZ_CAAAHS010000012.1"/>
</dbReference>
<dbReference type="OrthoDB" id="5654048at2"/>
<name>A0A0W0R2F2_9GAMM</name>
<dbReference type="KEGG" id="ladl:NCTC12735_00054"/>
<reference evidence="1 3" key="1">
    <citation type="submission" date="2015-11" db="EMBL/GenBank/DDBJ databases">
        <title>Identification of large and diverse effector repertoires of 38 Legionella species.</title>
        <authorList>
            <person name="Burstein D."/>
            <person name="Amaro F."/>
            <person name="Zusman T."/>
            <person name="Lifshitz Z."/>
            <person name="Cohen O."/>
            <person name="Gilbert J.A."/>
            <person name="Pupko T."/>
            <person name="Shuman H.A."/>
            <person name="Segal G."/>
        </authorList>
    </citation>
    <scope>NUCLEOTIDE SEQUENCE [LARGE SCALE GENOMIC DNA]</scope>
    <source>
        <strain evidence="1 3">1762-AUS-E</strain>
    </source>
</reference>
<reference evidence="2 4" key="2">
    <citation type="submission" date="2018-12" db="EMBL/GenBank/DDBJ databases">
        <authorList>
            <consortium name="Pathogen Informatics"/>
        </authorList>
    </citation>
    <scope>NUCLEOTIDE SEQUENCE [LARGE SCALE GENOMIC DNA]</scope>
    <source>
        <strain evidence="2 4">NCTC12735</strain>
        <plasmid evidence="4">4</plasmid>
    </source>
</reference>
<dbReference type="AlphaFoldDB" id="A0A0W0R2F2"/>
<accession>A0A0W0R2F2</accession>
<evidence type="ECO:0000313" key="1">
    <source>
        <dbReference type="EMBL" id="KTC65281.1"/>
    </source>
</evidence>
<keyword evidence="2" id="KW-0614">Plasmid</keyword>
<protein>
    <submittedName>
        <fullName evidence="2">SidC homolog</fullName>
    </submittedName>
</protein>
<evidence type="ECO:0000313" key="3">
    <source>
        <dbReference type="Proteomes" id="UP000054859"/>
    </source>
</evidence>
<gene>
    <name evidence="1" type="ORF">Lade_1464</name>
    <name evidence="2" type="ORF">NCTC12735_00054</name>
</gene>
<dbReference type="PATRIC" id="fig|45056.6.peg.1512"/>
<evidence type="ECO:0000313" key="4">
    <source>
        <dbReference type="Proteomes" id="UP000281170"/>
    </source>
</evidence>
<dbReference type="Proteomes" id="UP000281170">
    <property type="component" value="Plasmid 4"/>
</dbReference>